<dbReference type="Gene3D" id="2.60.40.10">
    <property type="entry name" value="Immunoglobulins"/>
    <property type="match status" value="1"/>
</dbReference>
<keyword evidence="2 9" id="KW-0812">Transmembrane</keyword>
<accession>A0AAJ7UGU2</accession>
<dbReference type="GO" id="GO:0009897">
    <property type="term" value="C:external side of plasma membrane"/>
    <property type="evidence" value="ECO:0007669"/>
    <property type="project" value="TreeGrafter"/>
</dbReference>
<comment type="subcellular location">
    <subcellularLocation>
        <location evidence="1">Membrane</location>
        <topology evidence="1">Single-pass membrane protein</topology>
    </subcellularLocation>
</comment>
<dbReference type="InterPro" id="IPR013783">
    <property type="entry name" value="Ig-like_fold"/>
</dbReference>
<gene>
    <name evidence="11" type="primary">LOC116957887</name>
</gene>
<evidence type="ECO:0000313" key="10">
    <source>
        <dbReference type="Proteomes" id="UP001318040"/>
    </source>
</evidence>
<feature type="region of interest" description="Disordered" evidence="8">
    <location>
        <begin position="1"/>
        <end position="36"/>
    </location>
</feature>
<dbReference type="AlphaFoldDB" id="A0AAJ7UGU2"/>
<dbReference type="SUPFAM" id="SSF49265">
    <property type="entry name" value="Fibronectin type III"/>
    <property type="match status" value="1"/>
</dbReference>
<dbReference type="GO" id="GO:0004896">
    <property type="term" value="F:cytokine receptor activity"/>
    <property type="evidence" value="ECO:0007669"/>
    <property type="project" value="TreeGrafter"/>
</dbReference>
<dbReference type="PANTHER" id="PTHR23037:SF28">
    <property type="entry name" value="ERYTHROPOIETIN RECEPTOR"/>
    <property type="match status" value="1"/>
</dbReference>
<name>A0AAJ7UGU2_PETMA</name>
<dbReference type="InterPro" id="IPR036116">
    <property type="entry name" value="FN3_sf"/>
</dbReference>
<dbReference type="KEGG" id="pmrn:116957887"/>
<dbReference type="RefSeq" id="XP_032836216.1">
    <property type="nucleotide sequence ID" value="XM_032980325.1"/>
</dbReference>
<keyword evidence="4 9" id="KW-1133">Transmembrane helix</keyword>
<protein>
    <submittedName>
        <fullName evidence="11">Interleukin-13 receptor subunit alpha-1-like</fullName>
    </submittedName>
</protein>
<evidence type="ECO:0000256" key="8">
    <source>
        <dbReference type="SAM" id="MobiDB-lite"/>
    </source>
</evidence>
<feature type="transmembrane region" description="Helical" evidence="9">
    <location>
        <begin position="272"/>
        <end position="297"/>
    </location>
</feature>
<feature type="compositionally biased region" description="Acidic residues" evidence="8">
    <location>
        <begin position="16"/>
        <end position="29"/>
    </location>
</feature>
<evidence type="ECO:0000256" key="9">
    <source>
        <dbReference type="SAM" id="Phobius"/>
    </source>
</evidence>
<organism evidence="10 11">
    <name type="scientific">Petromyzon marinus</name>
    <name type="common">Sea lamprey</name>
    <dbReference type="NCBI Taxonomy" id="7757"/>
    <lineage>
        <taxon>Eukaryota</taxon>
        <taxon>Metazoa</taxon>
        <taxon>Chordata</taxon>
        <taxon>Craniata</taxon>
        <taxon>Vertebrata</taxon>
        <taxon>Cyclostomata</taxon>
        <taxon>Hyperoartia</taxon>
        <taxon>Petromyzontiformes</taxon>
        <taxon>Petromyzontidae</taxon>
        <taxon>Petromyzon</taxon>
    </lineage>
</organism>
<keyword evidence="3" id="KW-0732">Signal</keyword>
<evidence type="ECO:0000256" key="1">
    <source>
        <dbReference type="ARBA" id="ARBA00004167"/>
    </source>
</evidence>
<evidence type="ECO:0000256" key="5">
    <source>
        <dbReference type="ARBA" id="ARBA00023136"/>
    </source>
</evidence>
<keyword evidence="10" id="KW-1185">Reference proteome</keyword>
<evidence type="ECO:0000256" key="2">
    <source>
        <dbReference type="ARBA" id="ARBA00022692"/>
    </source>
</evidence>
<dbReference type="PANTHER" id="PTHR23037">
    <property type="entry name" value="CYTOKINE RECEPTOR"/>
    <property type="match status" value="1"/>
</dbReference>
<keyword evidence="6" id="KW-1015">Disulfide bond</keyword>
<keyword evidence="5 9" id="KW-0472">Membrane</keyword>
<evidence type="ECO:0000256" key="4">
    <source>
        <dbReference type="ARBA" id="ARBA00022989"/>
    </source>
</evidence>
<dbReference type="Proteomes" id="UP001318040">
    <property type="component" value="Chromosome 64"/>
</dbReference>
<proteinExistence type="predicted"/>
<evidence type="ECO:0000256" key="7">
    <source>
        <dbReference type="ARBA" id="ARBA00023170"/>
    </source>
</evidence>
<keyword evidence="7" id="KW-0675">Receptor</keyword>
<sequence>MECDVERPVMCHSDNNDDDDDDDDDEASEVEAAWTPKRDPRCQVVTWEPPGIPGSEARDVLCVQPFYSDHVVCTWRPGHQAPPGVQYSLSYWLTGHSKWSEMREGAVVRESSAGPSGNGSGLLRASFPLSEPVQLCLGLAVLISSPDTRVRPVYRTLPARKLVQAPKPGNLSLAIDSHGEVVVSWEVPDLQSSSRPPSSLMYNVCMTDNVDTVCIERKEPRAFVDNEKVHTIAVQARLCDSWDNKITWDHSSEWQHLVLPARRDEDKEGKDLLVAAALIAPAIIAFVIMCIAVKYGWMVKAHVWPQIPGPSDLLHDFKFAKEQIAQAPTCRVPEEFFSSVEILSECQSSRAARQPLIPSIVTAVPPPPPPPPSAAAVVGVTAGAGVLATATDYCSLAEANAGPSAWRPG</sequence>
<evidence type="ECO:0000256" key="3">
    <source>
        <dbReference type="ARBA" id="ARBA00022729"/>
    </source>
</evidence>
<reference evidence="11" key="1">
    <citation type="submission" date="2025-08" db="UniProtKB">
        <authorList>
            <consortium name="RefSeq"/>
        </authorList>
    </citation>
    <scope>IDENTIFICATION</scope>
    <source>
        <tissue evidence="11">Sperm</tissue>
    </source>
</reference>
<evidence type="ECO:0000256" key="6">
    <source>
        <dbReference type="ARBA" id="ARBA00023157"/>
    </source>
</evidence>
<evidence type="ECO:0000313" key="11">
    <source>
        <dbReference type="RefSeq" id="XP_032836216.1"/>
    </source>
</evidence>